<dbReference type="PANTHER" id="PTHR31573">
    <property type="entry name" value="ALPHA-KETOGLUTARATE-DEPENDENT DIOXYGENASE ALKB HOMOLOG 2"/>
    <property type="match status" value="1"/>
</dbReference>
<name>A0A1Y1U5Y4_9TREE</name>
<dbReference type="Proteomes" id="UP000193218">
    <property type="component" value="Unassembled WGS sequence"/>
</dbReference>
<dbReference type="GO" id="GO:0051747">
    <property type="term" value="F:cytosine C-5 DNA demethylase activity"/>
    <property type="evidence" value="ECO:0007669"/>
    <property type="project" value="TreeGrafter"/>
</dbReference>
<organism evidence="3 4">
    <name type="scientific">Kockovaella imperatae</name>
    <dbReference type="NCBI Taxonomy" id="4999"/>
    <lineage>
        <taxon>Eukaryota</taxon>
        <taxon>Fungi</taxon>
        <taxon>Dikarya</taxon>
        <taxon>Basidiomycota</taxon>
        <taxon>Agaricomycotina</taxon>
        <taxon>Tremellomycetes</taxon>
        <taxon>Tremellales</taxon>
        <taxon>Cuniculitremaceae</taxon>
        <taxon>Kockovaella</taxon>
    </lineage>
</organism>
<dbReference type="GO" id="GO:0008198">
    <property type="term" value="F:ferrous iron binding"/>
    <property type="evidence" value="ECO:0007669"/>
    <property type="project" value="TreeGrafter"/>
</dbReference>
<feature type="binding site" evidence="1">
    <location>
        <position position="103"/>
    </location>
    <ligand>
        <name>2-oxoglutarate</name>
        <dbReference type="ChEBI" id="CHEBI:16810"/>
    </ligand>
</feature>
<reference evidence="3 4" key="1">
    <citation type="submission" date="2017-03" db="EMBL/GenBank/DDBJ databases">
        <title>Widespread Adenine N6-methylation of Active Genes in Fungi.</title>
        <authorList>
            <consortium name="DOE Joint Genome Institute"/>
            <person name="Mondo S.J."/>
            <person name="Dannebaum R.O."/>
            <person name="Kuo R.C."/>
            <person name="Louie K.B."/>
            <person name="Bewick A.J."/>
            <person name="Labutti K."/>
            <person name="Haridas S."/>
            <person name="Kuo A."/>
            <person name="Salamov A."/>
            <person name="Ahrendt S.R."/>
            <person name="Lau R."/>
            <person name="Bowen B.P."/>
            <person name="Lipzen A."/>
            <person name="Sullivan W."/>
            <person name="Andreopoulos W.B."/>
            <person name="Clum A."/>
            <person name="Lindquist E."/>
            <person name="Daum C."/>
            <person name="Northen T.R."/>
            <person name="Ramamoorthy G."/>
            <person name="Schmitz R.J."/>
            <person name="Gryganskyi A."/>
            <person name="Culley D."/>
            <person name="Magnuson J."/>
            <person name="James T.Y."/>
            <person name="O'Malley M.A."/>
            <person name="Stajich J.E."/>
            <person name="Spatafora J.W."/>
            <person name="Visel A."/>
            <person name="Grigoriev I.V."/>
        </authorList>
    </citation>
    <scope>NUCLEOTIDE SEQUENCE [LARGE SCALE GENOMIC DNA]</scope>
    <source>
        <strain evidence="3 4">NRRL Y-17943</strain>
    </source>
</reference>
<dbReference type="PANTHER" id="PTHR31573:SF1">
    <property type="entry name" value="DNA OXIDATIVE DEMETHYLASE ALKBH2"/>
    <property type="match status" value="1"/>
</dbReference>
<dbReference type="EMBL" id="NBSH01000021">
    <property type="protein sequence ID" value="ORX33439.1"/>
    <property type="molecule type" value="Genomic_DNA"/>
</dbReference>
<evidence type="ECO:0000313" key="3">
    <source>
        <dbReference type="EMBL" id="ORX33439.1"/>
    </source>
</evidence>
<evidence type="ECO:0000256" key="1">
    <source>
        <dbReference type="PIRSR" id="PIRSR632852-1"/>
    </source>
</evidence>
<feature type="binding site" evidence="1">
    <location>
        <position position="173"/>
    </location>
    <ligand>
        <name>2-oxoglutarate</name>
        <dbReference type="ChEBI" id="CHEBI:16810"/>
    </ligand>
</feature>
<proteinExistence type="predicted"/>
<feature type="binding site" evidence="1">
    <location>
        <position position="101"/>
    </location>
    <ligand>
        <name>2-oxoglutarate</name>
        <dbReference type="ChEBI" id="CHEBI:16810"/>
    </ligand>
</feature>
<dbReference type="PROSITE" id="PS51471">
    <property type="entry name" value="FE2OG_OXY"/>
    <property type="match status" value="1"/>
</dbReference>
<comment type="caution">
    <text evidence="3">The sequence shown here is derived from an EMBL/GenBank/DDBJ whole genome shotgun (WGS) entry which is preliminary data.</text>
</comment>
<dbReference type="InterPro" id="IPR027450">
    <property type="entry name" value="AlkB-like"/>
</dbReference>
<feature type="binding site" evidence="1">
    <location>
        <position position="188"/>
    </location>
    <ligand>
        <name>2-oxoglutarate</name>
        <dbReference type="ChEBI" id="CHEBI:16810"/>
    </ligand>
</feature>
<dbReference type="GeneID" id="33554850"/>
<dbReference type="GO" id="GO:0006307">
    <property type="term" value="P:DNA alkylation repair"/>
    <property type="evidence" value="ECO:0007669"/>
    <property type="project" value="TreeGrafter"/>
</dbReference>
<protein>
    <recommendedName>
        <fullName evidence="2">Fe2OG dioxygenase domain-containing protein</fullName>
    </recommendedName>
</protein>
<dbReference type="RefSeq" id="XP_021867774.1">
    <property type="nucleotide sequence ID" value="XM_022013042.1"/>
</dbReference>
<dbReference type="STRING" id="4999.A0A1Y1U5Y4"/>
<feature type="domain" description="Fe2OG dioxygenase" evidence="2">
    <location>
        <begin position="94"/>
        <end position="193"/>
    </location>
</feature>
<dbReference type="InterPro" id="IPR005123">
    <property type="entry name" value="Oxoglu/Fe-dep_dioxygenase_dom"/>
</dbReference>
<dbReference type="AlphaFoldDB" id="A0A1Y1U5Y4"/>
<dbReference type="Pfam" id="PF13532">
    <property type="entry name" value="2OG-FeII_Oxy_2"/>
    <property type="match status" value="1"/>
</dbReference>
<dbReference type="GO" id="GO:0035516">
    <property type="term" value="F:broad specificity oxidative DNA demethylase activity"/>
    <property type="evidence" value="ECO:0007669"/>
    <property type="project" value="TreeGrafter"/>
</dbReference>
<dbReference type="InParanoid" id="A0A1Y1U5Y4"/>
<dbReference type="InterPro" id="IPR032852">
    <property type="entry name" value="ALKBH2"/>
</dbReference>
<dbReference type="InterPro" id="IPR037151">
    <property type="entry name" value="AlkB-like_sf"/>
</dbReference>
<keyword evidence="4" id="KW-1185">Reference proteome</keyword>
<feature type="binding site" evidence="1">
    <location>
        <position position="113"/>
    </location>
    <ligand>
        <name>2-oxoglutarate</name>
        <dbReference type="ChEBI" id="CHEBI:16810"/>
    </ligand>
</feature>
<gene>
    <name evidence="3" type="ORF">BD324DRAFT_567825</name>
</gene>
<accession>A0A1Y1U5Y4</accession>
<feature type="binding site" evidence="1">
    <location>
        <position position="190"/>
    </location>
    <ligand>
        <name>2-oxoglutarate</name>
        <dbReference type="ChEBI" id="CHEBI:16810"/>
    </ligand>
</feature>
<sequence>IVKQEYGLDLLYLKHFIDTSCSRQLKNYLLEALPWYRVTYTSMGMEHHTPRWTTVFGKDSTSTPWHGYDKARPRAIPEILLRLMRQVEEVTGETYNFALVNYYATGSDSISYHSDSESFLGKNPCIASISLGGSRGFLMRHINYKNTAQHEKFLLEDGDMVVMRGQTQHQWQHSIPKRKSAEGRINITFRKGVVKYATQNYNQYNVGKGPMYRWESGQ</sequence>
<feature type="non-terminal residue" evidence="3">
    <location>
        <position position="1"/>
    </location>
</feature>
<evidence type="ECO:0000313" key="4">
    <source>
        <dbReference type="Proteomes" id="UP000193218"/>
    </source>
</evidence>
<dbReference type="SUPFAM" id="SSF51197">
    <property type="entry name" value="Clavaminate synthase-like"/>
    <property type="match status" value="1"/>
</dbReference>
<dbReference type="Gene3D" id="2.60.120.590">
    <property type="entry name" value="Alpha-ketoglutarate-dependent dioxygenase AlkB-like"/>
    <property type="match status" value="1"/>
</dbReference>
<feature type="binding site" evidence="1">
    <location>
        <position position="184"/>
    </location>
    <ligand>
        <name>2-oxoglutarate</name>
        <dbReference type="ChEBI" id="CHEBI:16810"/>
    </ligand>
</feature>
<feature type="non-terminal residue" evidence="3">
    <location>
        <position position="218"/>
    </location>
</feature>
<dbReference type="OrthoDB" id="545910at2759"/>
<evidence type="ECO:0000259" key="2">
    <source>
        <dbReference type="PROSITE" id="PS51471"/>
    </source>
</evidence>